<dbReference type="AlphaFoldDB" id="A0A6M8J4X0"/>
<dbReference type="InterPro" id="IPR003728">
    <property type="entry name" value="Ribosome_maturation_RimP"/>
</dbReference>
<dbReference type="GO" id="GO:0000028">
    <property type="term" value="P:ribosomal small subunit assembly"/>
    <property type="evidence" value="ECO:0007669"/>
    <property type="project" value="TreeGrafter"/>
</dbReference>
<protein>
    <recommendedName>
        <fullName evidence="3">Ribosome maturation factor RimP</fullName>
    </recommendedName>
</protein>
<dbReference type="Proteomes" id="UP000503297">
    <property type="component" value="Chromosome"/>
</dbReference>
<dbReference type="InterPro" id="IPR028998">
    <property type="entry name" value="RimP_C"/>
</dbReference>
<evidence type="ECO:0000256" key="2">
    <source>
        <dbReference type="ARBA" id="ARBA00022517"/>
    </source>
</evidence>
<dbReference type="PANTHER" id="PTHR33867">
    <property type="entry name" value="RIBOSOME MATURATION FACTOR RIMP"/>
    <property type="match status" value="1"/>
</dbReference>
<evidence type="ECO:0000259" key="5">
    <source>
        <dbReference type="Pfam" id="PF17384"/>
    </source>
</evidence>
<dbReference type="KEGG" id="bwa:HLV38_02010"/>
<evidence type="ECO:0000256" key="1">
    <source>
        <dbReference type="ARBA" id="ARBA00022490"/>
    </source>
</evidence>
<dbReference type="RefSeq" id="WP_173163834.1">
    <property type="nucleotide sequence ID" value="NZ_CP053716.1"/>
</dbReference>
<dbReference type="HAMAP" id="MF_01077">
    <property type="entry name" value="RimP"/>
    <property type="match status" value="1"/>
</dbReference>
<evidence type="ECO:0000313" key="7">
    <source>
        <dbReference type="Proteomes" id="UP000503297"/>
    </source>
</evidence>
<dbReference type="InterPro" id="IPR035956">
    <property type="entry name" value="RimP_N_sf"/>
</dbReference>
<feature type="domain" description="Ribosome maturation factor RimP C-terminal" evidence="5">
    <location>
        <begin position="87"/>
        <end position="151"/>
    </location>
</feature>
<gene>
    <name evidence="3" type="primary">rimP</name>
    <name evidence="6" type="ORF">HLV38_02010</name>
</gene>
<dbReference type="Pfam" id="PF17384">
    <property type="entry name" value="DUF150_C"/>
    <property type="match status" value="1"/>
</dbReference>
<dbReference type="GO" id="GO:0005829">
    <property type="term" value="C:cytosol"/>
    <property type="evidence" value="ECO:0007669"/>
    <property type="project" value="TreeGrafter"/>
</dbReference>
<dbReference type="Pfam" id="PF02576">
    <property type="entry name" value="RimP_N"/>
    <property type="match status" value="1"/>
</dbReference>
<organism evidence="6 7">
    <name type="scientific">Berryella wangjianweii</name>
    <dbReference type="NCBI Taxonomy" id="2734634"/>
    <lineage>
        <taxon>Bacteria</taxon>
        <taxon>Bacillati</taxon>
        <taxon>Actinomycetota</taxon>
        <taxon>Coriobacteriia</taxon>
        <taxon>Eggerthellales</taxon>
        <taxon>Eggerthellaceae</taxon>
        <taxon>Berryella</taxon>
    </lineage>
</organism>
<dbReference type="Gene3D" id="3.30.300.70">
    <property type="entry name" value="RimP-like superfamily, N-terminal"/>
    <property type="match status" value="1"/>
</dbReference>
<dbReference type="SUPFAM" id="SSF74942">
    <property type="entry name" value="YhbC-like, C-terminal domain"/>
    <property type="match status" value="1"/>
</dbReference>
<dbReference type="EMBL" id="CP053716">
    <property type="protein sequence ID" value="QKF07036.1"/>
    <property type="molecule type" value="Genomic_DNA"/>
</dbReference>
<comment type="similarity">
    <text evidence="3">Belongs to the RimP family.</text>
</comment>
<reference evidence="7" key="1">
    <citation type="submission" date="2020-05" db="EMBL/GenBank/DDBJ databases">
        <title>Novel species in genus Nocardioides.</title>
        <authorList>
            <person name="Zhang G."/>
        </authorList>
    </citation>
    <scope>NUCLEOTIDE SEQUENCE [LARGE SCALE GENOMIC DNA]</scope>
    <source>
        <strain evidence="7">zg-1050</strain>
    </source>
</reference>
<proteinExistence type="inferred from homology"/>
<comment type="function">
    <text evidence="3">Required for maturation of 30S ribosomal subunits.</text>
</comment>
<evidence type="ECO:0000259" key="4">
    <source>
        <dbReference type="Pfam" id="PF02576"/>
    </source>
</evidence>
<name>A0A6M8J4X0_9ACTN</name>
<dbReference type="SUPFAM" id="SSF75420">
    <property type="entry name" value="YhbC-like, N-terminal domain"/>
    <property type="match status" value="1"/>
</dbReference>
<keyword evidence="2 3" id="KW-0690">Ribosome biogenesis</keyword>
<sequence>MLSAKEQQLLAALEPRAAQEGVQIVTVEVVGARKSPTIRVFIDTEGGVSFDELSSAQAWVNQIMDELDPFPGAYMLEVSSPGIDRPLRTPEHFRQHQGLRAVVRTTAPIEGRSSFTGLIAHADDEGVRLDCDGTPVSVSYSLMKRAHLKGEIDFSS</sequence>
<dbReference type="InterPro" id="IPR036847">
    <property type="entry name" value="RimP_C_sf"/>
</dbReference>
<evidence type="ECO:0000313" key="6">
    <source>
        <dbReference type="EMBL" id="QKF07036.1"/>
    </source>
</evidence>
<accession>A0A6M8J4X0</accession>
<comment type="subcellular location">
    <subcellularLocation>
        <location evidence="3">Cytoplasm</location>
    </subcellularLocation>
</comment>
<evidence type="ECO:0000256" key="3">
    <source>
        <dbReference type="HAMAP-Rule" id="MF_01077"/>
    </source>
</evidence>
<feature type="domain" description="Ribosome maturation factor RimP N-terminal" evidence="4">
    <location>
        <begin position="13"/>
        <end position="84"/>
    </location>
</feature>
<dbReference type="CDD" id="cd01734">
    <property type="entry name" value="YlxS_C"/>
    <property type="match status" value="1"/>
</dbReference>
<dbReference type="PANTHER" id="PTHR33867:SF1">
    <property type="entry name" value="RIBOSOME MATURATION FACTOR RIMP"/>
    <property type="match status" value="1"/>
</dbReference>
<keyword evidence="7" id="KW-1185">Reference proteome</keyword>
<dbReference type="InterPro" id="IPR028989">
    <property type="entry name" value="RimP_N"/>
</dbReference>
<dbReference type="GO" id="GO:0006412">
    <property type="term" value="P:translation"/>
    <property type="evidence" value="ECO:0007669"/>
    <property type="project" value="TreeGrafter"/>
</dbReference>
<keyword evidence="1 3" id="KW-0963">Cytoplasm</keyword>